<protein>
    <submittedName>
        <fullName evidence="3">RNA-binding protein</fullName>
    </submittedName>
</protein>
<name>A0A429ZWG1_9ENTE</name>
<dbReference type="Gene3D" id="3.30.70.330">
    <property type="match status" value="1"/>
</dbReference>
<organism evidence="3 4">
    <name type="scientific">Vagococcus vulneris</name>
    <dbReference type="NCBI Taxonomy" id="1977869"/>
    <lineage>
        <taxon>Bacteria</taxon>
        <taxon>Bacillati</taxon>
        <taxon>Bacillota</taxon>
        <taxon>Bacilli</taxon>
        <taxon>Lactobacillales</taxon>
        <taxon>Enterococcaceae</taxon>
        <taxon>Vagococcus</taxon>
    </lineage>
</organism>
<dbReference type="PANTHER" id="PTHR13633">
    <property type="entry name" value="MITOCHONDRIAL TRANSCRIPTION RESCUE FACTOR 1"/>
    <property type="match status" value="1"/>
</dbReference>
<dbReference type="GO" id="GO:0003723">
    <property type="term" value="F:RNA binding"/>
    <property type="evidence" value="ECO:0007669"/>
    <property type="project" value="UniProtKB-KW"/>
</dbReference>
<proteinExistence type="predicted"/>
<comment type="caution">
    <text evidence="3">The sequence shown here is derived from an EMBL/GenBank/DDBJ whole genome shotgun (WGS) entry which is preliminary data.</text>
</comment>
<keyword evidence="1" id="KW-0694">RNA-binding</keyword>
<accession>A0A429ZWG1</accession>
<dbReference type="PROSITE" id="PS50889">
    <property type="entry name" value="S4"/>
    <property type="match status" value="1"/>
</dbReference>
<dbReference type="InterPro" id="IPR040591">
    <property type="entry name" value="RqcP2_RBD"/>
</dbReference>
<feature type="domain" description="RNA-binding S4" evidence="2">
    <location>
        <begin position="160"/>
        <end position="224"/>
    </location>
</feature>
<keyword evidence="4" id="KW-1185">Reference proteome</keyword>
<dbReference type="Gene3D" id="3.10.290.10">
    <property type="entry name" value="RNA-binding S4 domain"/>
    <property type="match status" value="1"/>
</dbReference>
<evidence type="ECO:0000313" key="3">
    <source>
        <dbReference type="EMBL" id="RST98078.1"/>
    </source>
</evidence>
<dbReference type="Pfam" id="PF01479">
    <property type="entry name" value="S4"/>
    <property type="match status" value="1"/>
</dbReference>
<dbReference type="InterPro" id="IPR048443">
    <property type="entry name" value="RqcP2_N"/>
</dbReference>
<evidence type="ECO:0000256" key="1">
    <source>
        <dbReference type="PROSITE-ProRule" id="PRU00182"/>
    </source>
</evidence>
<dbReference type="InterPro" id="IPR012677">
    <property type="entry name" value="Nucleotide-bd_a/b_plait_sf"/>
</dbReference>
<dbReference type="SMART" id="SM00363">
    <property type="entry name" value="S4"/>
    <property type="match status" value="1"/>
</dbReference>
<evidence type="ECO:0000259" key="2">
    <source>
        <dbReference type="SMART" id="SM00363"/>
    </source>
</evidence>
<reference evidence="3 4" key="1">
    <citation type="submission" date="2017-05" db="EMBL/GenBank/DDBJ databases">
        <title>Vagococcus spp. assemblies.</title>
        <authorList>
            <person name="Gulvik C.A."/>
        </authorList>
    </citation>
    <scope>NUCLEOTIDE SEQUENCE [LARGE SCALE GENOMIC DNA]</scope>
    <source>
        <strain evidence="3 4">SS1995</strain>
    </source>
</reference>
<dbReference type="InterPro" id="IPR036986">
    <property type="entry name" value="S4_RNA-bd_sf"/>
</dbReference>
<dbReference type="Pfam" id="PF17774">
    <property type="entry name" value="YlmH_RBD"/>
    <property type="match status" value="1"/>
</dbReference>
<dbReference type="CDD" id="cd00165">
    <property type="entry name" value="S4"/>
    <property type="match status" value="1"/>
</dbReference>
<dbReference type="InterPro" id="IPR002942">
    <property type="entry name" value="S4_RNA-bd"/>
</dbReference>
<dbReference type="Proteomes" id="UP000287857">
    <property type="component" value="Unassembled WGS sequence"/>
</dbReference>
<dbReference type="EMBL" id="NGJS01000014">
    <property type="protein sequence ID" value="RST98078.1"/>
    <property type="molecule type" value="Genomic_DNA"/>
</dbReference>
<dbReference type="Gene3D" id="3.30.1370.160">
    <property type="match status" value="1"/>
</dbReference>
<sequence>MKQVEEQYAPYVTDFLDPRQMYIVESLVGKNTDIKLSFYGGYLNSERCCAVLYPDYYSVLQDDYGIELVEIKYPQKFADISHGKVLGTILSTGIERECIGDIITDGSMWQVLLKKSIANFVCQQVIKIGNVGVRLLIKDLSDIIIPTEDWNDESLTISSLRIDNIISSVYNVSRQRSKKMIESGKVKLNWRPIERPDIVLDYNDIISVRGFGRIQLRELEGKTKKEKIRLSIRCLRK</sequence>
<dbReference type="AlphaFoldDB" id="A0A429ZWG1"/>
<dbReference type="PANTHER" id="PTHR13633:SF3">
    <property type="entry name" value="MITOCHONDRIAL TRANSCRIPTION RESCUE FACTOR 1"/>
    <property type="match status" value="1"/>
</dbReference>
<dbReference type="SUPFAM" id="SSF55174">
    <property type="entry name" value="Alpha-L RNA-binding motif"/>
    <property type="match status" value="1"/>
</dbReference>
<evidence type="ECO:0000313" key="4">
    <source>
        <dbReference type="Proteomes" id="UP000287857"/>
    </source>
</evidence>
<gene>
    <name evidence="3" type="ORF">CBF37_09005</name>
</gene>
<dbReference type="Pfam" id="PF21278">
    <property type="entry name" value="YlmH_1st"/>
    <property type="match status" value="1"/>
</dbReference>